<dbReference type="Pfam" id="PF00512">
    <property type="entry name" value="HisKA"/>
    <property type="match status" value="1"/>
</dbReference>
<feature type="transmembrane region" description="Helical" evidence="14">
    <location>
        <begin position="387"/>
        <end position="407"/>
    </location>
</feature>
<dbReference type="SUPFAM" id="SSF47384">
    <property type="entry name" value="Homodimeric domain of signal transducing histidine kinase"/>
    <property type="match status" value="1"/>
</dbReference>
<dbReference type="FunFam" id="3.40.50.300:FF:000483">
    <property type="entry name" value="Sensor histidine kinase KdpD"/>
    <property type="match status" value="1"/>
</dbReference>
<keyword evidence="10" id="KW-0067">ATP-binding</keyword>
<keyword evidence="6" id="KW-0808">Transferase</keyword>
<keyword evidence="9 16" id="KW-0418">Kinase</keyword>
<dbReference type="GO" id="GO:0005886">
    <property type="term" value="C:plasma membrane"/>
    <property type="evidence" value="ECO:0007669"/>
    <property type="project" value="UniProtKB-SubCell"/>
</dbReference>
<dbReference type="InterPro" id="IPR004358">
    <property type="entry name" value="Sig_transdc_His_kin-like_C"/>
</dbReference>
<keyword evidence="11 14" id="KW-1133">Transmembrane helix</keyword>
<keyword evidence="7 14" id="KW-0812">Transmembrane</keyword>
<dbReference type="InterPro" id="IPR006016">
    <property type="entry name" value="UspA"/>
</dbReference>
<dbReference type="Gene3D" id="3.40.50.300">
    <property type="entry name" value="P-loop containing nucleotide triphosphate hydrolases"/>
    <property type="match status" value="1"/>
</dbReference>
<keyword evidence="12" id="KW-0902">Two-component regulatory system</keyword>
<dbReference type="SMART" id="SM00388">
    <property type="entry name" value="HisKA"/>
    <property type="match status" value="1"/>
</dbReference>
<dbReference type="Proteomes" id="UP000185478">
    <property type="component" value="Chromosome"/>
</dbReference>
<dbReference type="RefSeq" id="WP_075727816.1">
    <property type="nucleotide sequence ID" value="NZ_CP009245.1"/>
</dbReference>
<evidence type="ECO:0000256" key="2">
    <source>
        <dbReference type="ARBA" id="ARBA00004141"/>
    </source>
</evidence>
<dbReference type="SUPFAM" id="SSF55874">
    <property type="entry name" value="ATPase domain of HSP90 chaperone/DNA topoisomerase II/histidine kinase"/>
    <property type="match status" value="1"/>
</dbReference>
<accession>A0A1L7CIA8</accession>
<dbReference type="AlphaFoldDB" id="A0A1L7CIA8"/>
<dbReference type="Pfam" id="PF00582">
    <property type="entry name" value="Usp"/>
    <property type="match status" value="1"/>
</dbReference>
<dbReference type="KEGG" id="caqu:CAQU_11630"/>
<evidence type="ECO:0000256" key="8">
    <source>
        <dbReference type="ARBA" id="ARBA00022741"/>
    </source>
</evidence>
<gene>
    <name evidence="16" type="ORF">CAQU_11630</name>
</gene>
<dbReference type="InterPro" id="IPR025201">
    <property type="entry name" value="KdpD_TM"/>
</dbReference>
<dbReference type="PROSITE" id="PS50109">
    <property type="entry name" value="HIS_KIN"/>
    <property type="match status" value="1"/>
</dbReference>
<evidence type="ECO:0000256" key="3">
    <source>
        <dbReference type="ARBA" id="ARBA00004236"/>
    </source>
</evidence>
<dbReference type="PANTHER" id="PTHR45569:SF1">
    <property type="entry name" value="SENSOR PROTEIN KDPD"/>
    <property type="match status" value="1"/>
</dbReference>
<keyword evidence="13 14" id="KW-0472">Membrane</keyword>
<dbReference type="GO" id="GO:0005524">
    <property type="term" value="F:ATP binding"/>
    <property type="evidence" value="ECO:0007669"/>
    <property type="project" value="UniProtKB-KW"/>
</dbReference>
<dbReference type="OrthoDB" id="9806130at2"/>
<dbReference type="SUPFAM" id="SSF52540">
    <property type="entry name" value="P-loop containing nucleoside triphosphate hydrolases"/>
    <property type="match status" value="1"/>
</dbReference>
<feature type="domain" description="Histidine kinase" evidence="15">
    <location>
        <begin position="632"/>
        <end position="843"/>
    </location>
</feature>
<dbReference type="InterPro" id="IPR003594">
    <property type="entry name" value="HATPase_dom"/>
</dbReference>
<evidence type="ECO:0000256" key="10">
    <source>
        <dbReference type="ARBA" id="ARBA00022840"/>
    </source>
</evidence>
<dbReference type="Gene3D" id="1.10.287.130">
    <property type="match status" value="1"/>
</dbReference>
<evidence type="ECO:0000256" key="13">
    <source>
        <dbReference type="ARBA" id="ARBA00023136"/>
    </source>
</evidence>
<keyword evidence="8" id="KW-0547">Nucleotide-binding</keyword>
<dbReference type="InterPro" id="IPR036097">
    <property type="entry name" value="HisK_dim/P_sf"/>
</dbReference>
<evidence type="ECO:0000313" key="17">
    <source>
        <dbReference type="Proteomes" id="UP000185478"/>
    </source>
</evidence>
<evidence type="ECO:0000256" key="6">
    <source>
        <dbReference type="ARBA" id="ARBA00022679"/>
    </source>
</evidence>
<dbReference type="InterPro" id="IPR003661">
    <property type="entry name" value="HisK_dim/P_dom"/>
</dbReference>
<dbReference type="InterPro" id="IPR038318">
    <property type="entry name" value="KdpD_sf"/>
</dbReference>
<dbReference type="SUPFAM" id="SSF52402">
    <property type="entry name" value="Adenine nucleotide alpha hydrolases-like"/>
    <property type="match status" value="1"/>
</dbReference>
<feature type="transmembrane region" description="Helical" evidence="14">
    <location>
        <begin position="467"/>
        <end position="487"/>
    </location>
</feature>
<organism evidence="16 17">
    <name type="scientific">Corynebacterium aquilae DSM 44791</name>
    <dbReference type="NCBI Taxonomy" id="1431546"/>
    <lineage>
        <taxon>Bacteria</taxon>
        <taxon>Bacillati</taxon>
        <taxon>Actinomycetota</taxon>
        <taxon>Actinomycetes</taxon>
        <taxon>Mycobacteriales</taxon>
        <taxon>Corynebacteriaceae</taxon>
        <taxon>Corynebacterium</taxon>
    </lineage>
</organism>
<dbReference type="InterPro" id="IPR027417">
    <property type="entry name" value="P-loop_NTPase"/>
</dbReference>
<dbReference type="PRINTS" id="PR00344">
    <property type="entry name" value="BCTRLSENSOR"/>
</dbReference>
<evidence type="ECO:0000256" key="4">
    <source>
        <dbReference type="ARBA" id="ARBA00012438"/>
    </source>
</evidence>
<dbReference type="InterPro" id="IPR005467">
    <property type="entry name" value="His_kinase_dom"/>
</dbReference>
<dbReference type="Gene3D" id="3.40.50.620">
    <property type="entry name" value="HUPs"/>
    <property type="match status" value="1"/>
</dbReference>
<keyword evidence="17" id="KW-1185">Reference proteome</keyword>
<evidence type="ECO:0000256" key="9">
    <source>
        <dbReference type="ARBA" id="ARBA00022777"/>
    </source>
</evidence>
<dbReference type="Pfam" id="PF13493">
    <property type="entry name" value="DUF4118"/>
    <property type="match status" value="1"/>
</dbReference>
<keyword evidence="5" id="KW-0597">Phosphoprotein</keyword>
<evidence type="ECO:0000313" key="16">
    <source>
        <dbReference type="EMBL" id="APT85584.1"/>
    </source>
</evidence>
<comment type="subcellular location">
    <subcellularLocation>
        <location evidence="3">Cell membrane</location>
    </subcellularLocation>
    <subcellularLocation>
        <location evidence="2">Membrane</location>
        <topology evidence="2">Multi-pass membrane protein</topology>
    </subcellularLocation>
</comment>
<dbReference type="STRING" id="1431546.CAQU_11630"/>
<dbReference type="InterPro" id="IPR003852">
    <property type="entry name" value="Sig_transdc_His_kinase_KdpD_N"/>
</dbReference>
<evidence type="ECO:0000256" key="5">
    <source>
        <dbReference type="ARBA" id="ARBA00022553"/>
    </source>
</evidence>
<dbReference type="GO" id="GO:0000155">
    <property type="term" value="F:phosphorelay sensor kinase activity"/>
    <property type="evidence" value="ECO:0007669"/>
    <property type="project" value="InterPro"/>
</dbReference>
<name>A0A1L7CIA8_9CORY</name>
<dbReference type="CDD" id="cd00082">
    <property type="entry name" value="HisKA"/>
    <property type="match status" value="1"/>
</dbReference>
<dbReference type="Pfam" id="PF02702">
    <property type="entry name" value="KdpD"/>
    <property type="match status" value="1"/>
</dbReference>
<evidence type="ECO:0000256" key="12">
    <source>
        <dbReference type="ARBA" id="ARBA00023012"/>
    </source>
</evidence>
<evidence type="ECO:0000259" key="15">
    <source>
        <dbReference type="PROSITE" id="PS50109"/>
    </source>
</evidence>
<dbReference type="InterPro" id="IPR036890">
    <property type="entry name" value="HATPase_C_sf"/>
</dbReference>
<evidence type="ECO:0000256" key="14">
    <source>
        <dbReference type="SAM" id="Phobius"/>
    </source>
</evidence>
<comment type="catalytic activity">
    <reaction evidence="1">
        <text>ATP + protein L-histidine = ADP + protein N-phospho-L-histidine.</text>
        <dbReference type="EC" id="2.7.13.3"/>
    </reaction>
</comment>
<reference evidence="16 17" key="1">
    <citation type="submission" date="2014-08" db="EMBL/GenBank/DDBJ databases">
        <title>Complete genome sequence of Corynebacterium aquilae S-613T(T) (=DSM 44791(T)), isolated from the choana of a healthy golden eagle.</title>
        <authorList>
            <person name="Ruckert C."/>
            <person name="Albersmeier A."/>
            <person name="Winkler A."/>
            <person name="Kalinowski J."/>
        </authorList>
    </citation>
    <scope>NUCLEOTIDE SEQUENCE [LARGE SCALE GENOMIC DNA]</scope>
    <source>
        <strain evidence="16 17">S-613</strain>
    </source>
</reference>
<proteinExistence type="predicted"/>
<dbReference type="InterPro" id="IPR052023">
    <property type="entry name" value="Histidine_kinase_KdpD"/>
</dbReference>
<dbReference type="GO" id="GO:0005737">
    <property type="term" value="C:cytoplasm"/>
    <property type="evidence" value="ECO:0007669"/>
    <property type="project" value="UniProtKB-ARBA"/>
</dbReference>
<evidence type="ECO:0000256" key="7">
    <source>
        <dbReference type="ARBA" id="ARBA00022692"/>
    </source>
</evidence>
<protein>
    <recommendedName>
        <fullName evidence="4">histidine kinase</fullName>
        <ecNumber evidence="4">2.7.13.3</ecNumber>
    </recommendedName>
</protein>
<dbReference type="EMBL" id="CP009245">
    <property type="protein sequence ID" value="APT85584.1"/>
    <property type="molecule type" value="Genomic_DNA"/>
</dbReference>
<dbReference type="Gene3D" id="1.20.120.620">
    <property type="entry name" value="Backbone structure of the membrane domain of e. Coli histidine kinase receptor kdpd"/>
    <property type="match status" value="1"/>
</dbReference>
<sequence length="863" mass="93507">MTRRGTLKVYLGFAPGVGKTYAMLQEAHELTKRGHDVLVGLVEDHGRARTKALTEGLEILPRIVVEHKGAQFEEMDLAAVLERAPEFVLVDELAHTIVGAGQVDADDENPHTKRWQDVYTLLDAGINVISTLNIQHLESLNDVVAAVTTTRQRETVPDQVLRDADDVVLVDLSPDALRIRLSRGEIYQPDRAEAALSNYFRLGNLTALRELSLLWLADKVDEGLEKYRQDQEITDSWQTRERIVVAVTGRPDSEILIRRGARIAGRKASRELIVVHIAEDDGLASRAPETLSNLQKLTEDLDGEWRVLLGGDVVETLIDFATNVSASQLIIGTSGGNRLTLSGRISRKIIDRAGKGIDVHIVSMGKQDSHLSFKGLPNTNFPTPRRVAGWLVAIAGPLALTGAVQLLNPSEDYLAPILLGYLTIAVFSTLLAGVWPALAAVIVGSLLANWFFTDPVHTFTMSDPENVAALVLFLVIALAVAWVVSAAERRGREARRAQAQAVVLADLASGVLREGDDVPALLRRLESTFGLDRVDVQRYSTGRKKWFPLYSSKGHQVLAEPTPGGDTSRIALGENLRLTLWGVTPSPSQLAIIEAHGARITAMLAREDVDAMRRATAALQAGNRVGSALLTAVSHDLRTPLAGIKAAVSSLTLDDVELSPKMQRDLIEMIEQSTDRLDTVVGNLLDMSRLNSNAVTVARTAMNVDELVDAVRREIPEAASHVTVDIPESLPQVSGDPGLTQRILANLLINARTYAPHSDIHLVAGSVQDCVEIRVIDHGPGISEEQLADLFTPFQHLTDSGKHGLGLGLAVSHGFAEAMDGALTYEQTPGGGATFVLTLRNADGTPPSGRILKPVKEKKESAQ</sequence>
<dbReference type="Pfam" id="PF02518">
    <property type="entry name" value="HATPase_c"/>
    <property type="match status" value="1"/>
</dbReference>
<evidence type="ECO:0000256" key="11">
    <source>
        <dbReference type="ARBA" id="ARBA00022989"/>
    </source>
</evidence>
<evidence type="ECO:0000256" key="1">
    <source>
        <dbReference type="ARBA" id="ARBA00000085"/>
    </source>
</evidence>
<dbReference type="PANTHER" id="PTHR45569">
    <property type="entry name" value="SENSOR PROTEIN KDPD"/>
    <property type="match status" value="1"/>
</dbReference>
<dbReference type="EC" id="2.7.13.3" evidence="4"/>
<dbReference type="SMART" id="SM00387">
    <property type="entry name" value="HATPase_c"/>
    <property type="match status" value="1"/>
</dbReference>
<dbReference type="InterPro" id="IPR014729">
    <property type="entry name" value="Rossmann-like_a/b/a_fold"/>
</dbReference>
<feature type="transmembrane region" description="Helical" evidence="14">
    <location>
        <begin position="419"/>
        <end position="447"/>
    </location>
</feature>
<dbReference type="Gene3D" id="3.30.565.10">
    <property type="entry name" value="Histidine kinase-like ATPase, C-terminal domain"/>
    <property type="match status" value="1"/>
</dbReference>